<sequence length="100" mass="11390">MALERKKNNETVAKESRTLEHLMTFLRLEIQAEEMLQLAKSGIGTIIRKIDPPTKRVKPTVLRTASALILRIKGKFFTMGDMKLNSHGNVNLRICPELMN</sequence>
<dbReference type="Proteomes" id="UP000886998">
    <property type="component" value="Unassembled WGS sequence"/>
</dbReference>
<name>A0A8X6XDD5_9ARAC</name>
<keyword evidence="2" id="KW-1185">Reference proteome</keyword>
<comment type="caution">
    <text evidence="1">The sequence shown here is derived from an EMBL/GenBank/DDBJ whole genome shotgun (WGS) entry which is preliminary data.</text>
</comment>
<protein>
    <submittedName>
        <fullName evidence="1">Uncharacterized protein</fullName>
    </submittedName>
</protein>
<dbReference type="EMBL" id="BMAV01007786">
    <property type="protein sequence ID" value="GFY50901.1"/>
    <property type="molecule type" value="Genomic_DNA"/>
</dbReference>
<gene>
    <name evidence="1" type="ORF">TNIN_133471</name>
</gene>
<dbReference type="AlphaFoldDB" id="A0A8X6XDD5"/>
<organism evidence="1 2">
    <name type="scientific">Trichonephila inaurata madagascariensis</name>
    <dbReference type="NCBI Taxonomy" id="2747483"/>
    <lineage>
        <taxon>Eukaryota</taxon>
        <taxon>Metazoa</taxon>
        <taxon>Ecdysozoa</taxon>
        <taxon>Arthropoda</taxon>
        <taxon>Chelicerata</taxon>
        <taxon>Arachnida</taxon>
        <taxon>Araneae</taxon>
        <taxon>Araneomorphae</taxon>
        <taxon>Entelegynae</taxon>
        <taxon>Araneoidea</taxon>
        <taxon>Nephilidae</taxon>
        <taxon>Trichonephila</taxon>
        <taxon>Trichonephila inaurata</taxon>
    </lineage>
</organism>
<evidence type="ECO:0000313" key="1">
    <source>
        <dbReference type="EMBL" id="GFY50901.1"/>
    </source>
</evidence>
<reference evidence="1" key="1">
    <citation type="submission" date="2020-08" db="EMBL/GenBank/DDBJ databases">
        <title>Multicomponent nature underlies the extraordinary mechanical properties of spider dragline silk.</title>
        <authorList>
            <person name="Kono N."/>
            <person name="Nakamura H."/>
            <person name="Mori M."/>
            <person name="Yoshida Y."/>
            <person name="Ohtoshi R."/>
            <person name="Malay A.D."/>
            <person name="Moran D.A.P."/>
            <person name="Tomita M."/>
            <person name="Numata K."/>
            <person name="Arakawa K."/>
        </authorList>
    </citation>
    <scope>NUCLEOTIDE SEQUENCE</scope>
</reference>
<proteinExistence type="predicted"/>
<evidence type="ECO:0000313" key="2">
    <source>
        <dbReference type="Proteomes" id="UP000886998"/>
    </source>
</evidence>
<dbReference type="OrthoDB" id="6469446at2759"/>
<accession>A0A8X6XDD5</accession>